<comment type="pathway">
    <text evidence="1">Cofactor biosynthesis; adenosylcobalamin biosynthesis.</text>
</comment>
<evidence type="ECO:0000256" key="3">
    <source>
        <dbReference type="ARBA" id="ARBA00023002"/>
    </source>
</evidence>
<keyword evidence="2" id="KW-0169">Cobalamin biosynthesis</keyword>
<sequence>MIWVIAGTLDGRTLAVDIQKRTGEDMLVTVVSQYGAELAAHKGISVHTGRLDQEAMQNLIKEHNVRLLIDASFQGQKL</sequence>
<dbReference type="PANTHER" id="PTHR36925:SF1">
    <property type="entry name" value="COBALT-PRECORRIN-6A REDUCTASE"/>
    <property type="match status" value="1"/>
</dbReference>
<dbReference type="GO" id="GO:0016994">
    <property type="term" value="F:precorrin-6A reductase activity"/>
    <property type="evidence" value="ECO:0007669"/>
    <property type="project" value="InterPro"/>
</dbReference>
<dbReference type="GO" id="GO:0009236">
    <property type="term" value="P:cobalamin biosynthetic process"/>
    <property type="evidence" value="ECO:0007669"/>
    <property type="project" value="UniProtKB-UniPathway"/>
</dbReference>
<evidence type="ECO:0000313" key="4">
    <source>
        <dbReference type="EMBL" id="ETJ42279.1"/>
    </source>
</evidence>
<protein>
    <submittedName>
        <fullName evidence="4">Precorrin-6x reductase</fullName>
    </submittedName>
</protein>
<name>W1YM72_9ZZZZ</name>
<organism evidence="4">
    <name type="scientific">human gut metagenome</name>
    <dbReference type="NCBI Taxonomy" id="408170"/>
    <lineage>
        <taxon>unclassified sequences</taxon>
        <taxon>metagenomes</taxon>
        <taxon>organismal metagenomes</taxon>
    </lineage>
</organism>
<feature type="non-terminal residue" evidence="4">
    <location>
        <position position="78"/>
    </location>
</feature>
<proteinExistence type="predicted"/>
<evidence type="ECO:0000256" key="1">
    <source>
        <dbReference type="ARBA" id="ARBA00004953"/>
    </source>
</evidence>
<comment type="caution">
    <text evidence="4">The sequence shown here is derived from an EMBL/GenBank/DDBJ whole genome shotgun (WGS) entry which is preliminary data.</text>
</comment>
<dbReference type="UniPathway" id="UPA00148"/>
<gene>
    <name evidence="4" type="ORF">Q604_UNBC03752G0001</name>
</gene>
<evidence type="ECO:0000256" key="2">
    <source>
        <dbReference type="ARBA" id="ARBA00022573"/>
    </source>
</evidence>
<dbReference type="AlphaFoldDB" id="W1YM72"/>
<accession>W1YM72</accession>
<reference evidence="4" key="1">
    <citation type="submission" date="2013-12" db="EMBL/GenBank/DDBJ databases">
        <title>A Varibaculum cambriense genome reconstructed from a premature infant gut community with otherwise low bacterial novelty that shifts toward anaerobic metabolism during the third week of life.</title>
        <authorList>
            <person name="Brown C.T."/>
            <person name="Sharon I."/>
            <person name="Thomas B.C."/>
            <person name="Castelle C.J."/>
            <person name="Morowitz M.J."/>
            <person name="Banfield J.F."/>
        </authorList>
    </citation>
    <scope>NUCLEOTIDE SEQUENCE</scope>
</reference>
<keyword evidence="3" id="KW-0560">Oxidoreductase</keyword>
<dbReference type="Pfam" id="PF02571">
    <property type="entry name" value="CbiJ"/>
    <property type="match status" value="1"/>
</dbReference>
<dbReference type="PANTHER" id="PTHR36925">
    <property type="entry name" value="COBALT-PRECORRIN-6A REDUCTASE"/>
    <property type="match status" value="1"/>
</dbReference>
<dbReference type="EMBL" id="AZMM01003752">
    <property type="protein sequence ID" value="ETJ42279.1"/>
    <property type="molecule type" value="Genomic_DNA"/>
</dbReference>
<dbReference type="PROSITE" id="PS51014">
    <property type="entry name" value="COBK_CBIJ"/>
    <property type="match status" value="1"/>
</dbReference>
<dbReference type="InterPro" id="IPR003723">
    <property type="entry name" value="Precorrin-6x_reduct"/>
</dbReference>